<dbReference type="InterPro" id="IPR054170">
    <property type="entry name" value="RlmL_1st"/>
</dbReference>
<dbReference type="GO" id="GO:0003723">
    <property type="term" value="F:RNA binding"/>
    <property type="evidence" value="ECO:0007669"/>
    <property type="project" value="UniProtKB-UniRule"/>
</dbReference>
<organism evidence="5 6">
    <name type="scientific">Leptolinea tardivitalis</name>
    <dbReference type="NCBI Taxonomy" id="229920"/>
    <lineage>
        <taxon>Bacteria</taxon>
        <taxon>Bacillati</taxon>
        <taxon>Chloroflexota</taxon>
        <taxon>Anaerolineae</taxon>
        <taxon>Anaerolineales</taxon>
        <taxon>Anaerolineaceae</taxon>
        <taxon>Leptolinea</taxon>
    </lineage>
</organism>
<evidence type="ECO:0000259" key="4">
    <source>
        <dbReference type="PROSITE" id="PS51165"/>
    </source>
</evidence>
<dbReference type="PROSITE" id="PS51165">
    <property type="entry name" value="THUMP"/>
    <property type="match status" value="1"/>
</dbReference>
<evidence type="ECO:0000256" key="2">
    <source>
        <dbReference type="ARBA" id="ARBA00022679"/>
    </source>
</evidence>
<evidence type="ECO:0000256" key="1">
    <source>
        <dbReference type="ARBA" id="ARBA00022603"/>
    </source>
</evidence>
<keyword evidence="1" id="KW-0489">Methyltransferase</keyword>
<evidence type="ECO:0000313" key="5">
    <source>
        <dbReference type="EMBL" id="KPL70727.1"/>
    </source>
</evidence>
<accession>A0A0P6WX42</accession>
<dbReference type="GO" id="GO:0008990">
    <property type="term" value="F:rRNA (guanine-N2-)-methyltransferase activity"/>
    <property type="evidence" value="ECO:0007669"/>
    <property type="project" value="TreeGrafter"/>
</dbReference>
<dbReference type="Proteomes" id="UP000050430">
    <property type="component" value="Unassembled WGS sequence"/>
</dbReference>
<reference evidence="5 6" key="1">
    <citation type="submission" date="2015-07" db="EMBL/GenBank/DDBJ databases">
        <title>Genome sequence of Leptolinea tardivitalis DSM 16556.</title>
        <authorList>
            <person name="Hemp J."/>
            <person name="Ward L.M."/>
            <person name="Pace L.A."/>
            <person name="Fischer W.W."/>
        </authorList>
    </citation>
    <scope>NUCLEOTIDE SEQUENCE [LARGE SCALE GENOMIC DNA]</scope>
    <source>
        <strain evidence="5 6">YMTK-2</strain>
    </source>
</reference>
<dbReference type="PANTHER" id="PTHR47313:SF1">
    <property type="entry name" value="RIBOSOMAL RNA LARGE SUBUNIT METHYLTRANSFERASE K_L"/>
    <property type="match status" value="1"/>
</dbReference>
<dbReference type="Gene3D" id="3.30.2130.30">
    <property type="match status" value="1"/>
</dbReference>
<keyword evidence="3" id="KW-0694">RNA-binding</keyword>
<dbReference type="CDD" id="cd11715">
    <property type="entry name" value="THUMP_AdoMetMT"/>
    <property type="match status" value="1"/>
</dbReference>
<dbReference type="Pfam" id="PF01170">
    <property type="entry name" value="UPF0020"/>
    <property type="match status" value="1"/>
</dbReference>
<feature type="domain" description="THUMP" evidence="4">
    <location>
        <begin position="30"/>
        <end position="142"/>
    </location>
</feature>
<dbReference type="InterPro" id="IPR002052">
    <property type="entry name" value="DNA_methylase_N6_adenine_CS"/>
</dbReference>
<dbReference type="Pfam" id="PF02926">
    <property type="entry name" value="THUMP"/>
    <property type="match status" value="1"/>
</dbReference>
<dbReference type="Pfam" id="PF22020">
    <property type="entry name" value="RlmL_1st"/>
    <property type="match status" value="1"/>
</dbReference>
<keyword evidence="2" id="KW-0808">Transferase</keyword>
<dbReference type="InterPro" id="IPR029063">
    <property type="entry name" value="SAM-dependent_MTases_sf"/>
</dbReference>
<protein>
    <recommendedName>
        <fullName evidence="4">THUMP domain-containing protein</fullName>
    </recommendedName>
</protein>
<dbReference type="InterPro" id="IPR000241">
    <property type="entry name" value="RlmKL-like_Mtase"/>
</dbReference>
<dbReference type="GO" id="GO:0070043">
    <property type="term" value="F:rRNA (guanine-N7-)-methyltransferase activity"/>
    <property type="evidence" value="ECO:0007669"/>
    <property type="project" value="TreeGrafter"/>
</dbReference>
<sequence length="362" mass="40053">MTANPPVTFAARGEPKEEIGGVEFDASQADLYRTNLLLRTANRIVYRLGEFTAVSFPELRKKAARLPWETILQPGQPVAVRVTCHKSKLYHSDAVAERVAGAIGDFFGKPAPMKKFNENSRPLPQLILVRFNHDTCTISADTSGELLHRRGYRLETAKAPLRETLAAGLIMASGWDGRSPLLDPFCGSGTLAIEAALYARRIAPGKNRRFAFMDWPGFDKKKWEHQLARANSLEIRSPVTILASDRDAGAIQIARSNAERAGVLDLIQFDCLAVSAIQPPNQAGWVVTNPPYGVRVSPDKDLRDLYARFGDVLRRQCPDWNTGVLCSNDLLIGQMHIPLLEKIHLTNGGLPVSFYRGKVQSL</sequence>
<proteinExistence type="predicted"/>
<dbReference type="SUPFAM" id="SSF53335">
    <property type="entry name" value="S-adenosyl-L-methionine-dependent methyltransferases"/>
    <property type="match status" value="1"/>
</dbReference>
<evidence type="ECO:0000313" key="6">
    <source>
        <dbReference type="Proteomes" id="UP000050430"/>
    </source>
</evidence>
<dbReference type="STRING" id="229920.ADM99_14100"/>
<evidence type="ECO:0000256" key="3">
    <source>
        <dbReference type="PROSITE-ProRule" id="PRU00529"/>
    </source>
</evidence>
<dbReference type="InterPro" id="IPR004114">
    <property type="entry name" value="THUMP_dom"/>
</dbReference>
<dbReference type="PROSITE" id="PS01261">
    <property type="entry name" value="UPF0020"/>
    <property type="match status" value="1"/>
</dbReference>
<dbReference type="EMBL" id="LGCK01000014">
    <property type="protein sequence ID" value="KPL70727.1"/>
    <property type="molecule type" value="Genomic_DNA"/>
</dbReference>
<comment type="caution">
    <text evidence="5">The sequence shown here is derived from an EMBL/GenBank/DDBJ whole genome shotgun (WGS) entry which is preliminary data.</text>
</comment>
<gene>
    <name evidence="5" type="ORF">ADM99_14100</name>
</gene>
<keyword evidence="6" id="KW-1185">Reference proteome</keyword>
<dbReference type="AlphaFoldDB" id="A0A0P6WX42"/>
<dbReference type="PROSITE" id="PS00092">
    <property type="entry name" value="N6_MTASE"/>
    <property type="match status" value="1"/>
</dbReference>
<dbReference type="Gene3D" id="3.40.50.150">
    <property type="entry name" value="Vaccinia Virus protein VP39"/>
    <property type="match status" value="1"/>
</dbReference>
<name>A0A0P6WX42_9CHLR</name>
<dbReference type="InterPro" id="IPR053943">
    <property type="entry name" value="RlmKL-like_Mtase_CS"/>
</dbReference>
<dbReference type="PANTHER" id="PTHR47313">
    <property type="entry name" value="RIBOSOMAL RNA LARGE SUBUNIT METHYLTRANSFERASE K/L"/>
    <property type="match status" value="1"/>
</dbReference>